<evidence type="ECO:0000256" key="5">
    <source>
        <dbReference type="ARBA" id="ARBA00011080"/>
    </source>
</evidence>
<dbReference type="SUPFAM" id="SSF55874">
    <property type="entry name" value="ATPase domain of HSP90 chaperone/DNA topoisomerase II/histidine kinase"/>
    <property type="match status" value="1"/>
</dbReference>
<keyword evidence="8 15" id="KW-0067">ATP-binding</keyword>
<evidence type="ECO:0000256" key="15">
    <source>
        <dbReference type="RuleBase" id="RU362094"/>
    </source>
</evidence>
<dbReference type="Gene3D" id="3.30.1490.30">
    <property type="match status" value="1"/>
</dbReference>
<feature type="region of interest" description="Disordered" evidence="16">
    <location>
        <begin position="1441"/>
        <end position="1583"/>
    </location>
</feature>
<feature type="compositionally biased region" description="Basic residues" evidence="16">
    <location>
        <begin position="1525"/>
        <end position="1537"/>
    </location>
</feature>
<evidence type="ECO:0000256" key="7">
    <source>
        <dbReference type="ARBA" id="ARBA00022741"/>
    </source>
</evidence>
<sequence>PKMLEPGQGGRTLFDKNNGAKKEEVNGRGDAGRSEAVKKESSKKMSVERIYQKKTQLEHILLRPDTYIGSVEPVTQQMWVFDEEIGMNLREITFVPGLYKIFDEILVNAADNKQRDKNMTTIKITIDPESNTIAVWNNGKGIPVVEHKDEKMFVPALIFGHLLTSSNYNDNEKKVTGGRNGYGAKLCNIFSTKFTVETACKEYKRSFKQTWQDNMGKTSEAKIKYFDGEDYTCVTFQPDLAKFKMEKLDKDIVALLTRRAYDVAGSCRGVKVMLNGKKLPVNGFRSYVDLYVKDKLDETGVTLKVVNETVNERWEVCLTMSEKGFQQISFVNSIATTKGGRHVDYVVDQIVAKLIEVVKKKNKAGVSVKPFQVKNHVWVFVNALIENPTFDSQTKENMTLQTKSFGSKCVLSEKFVRAATNCGIVESILNWVKFKAQTQLNKKCSSVKHSKIKGIPKLDDANDAGGKHSSECTLILTEGDSAKSLAVSGLGVIGRDRYGVFPLRGKMLNVREATHKQIMENAEINNIIKIVGLQYKKSYDDPDSLKSLRYGKIMIMTDQDQDGSHIKGLIINFFHHNWPSLLKHTFLEEFITPIVKASKNKQEVSFYSIPEFEEWKKHTENYKTWHIKYYKGLGTSTSKEAKEYFADMERHRIMFKYNGTEDDAAITLAFSKKKTDDRKEWLTNFMEDRRQRRMHGLPEQFLYGTSTRHLSYNDFINKELILFSNSDNERSIPSLVDGLKPGQRKVLFTCMKRNDKREVKVAQLAGSVAEMSAYHHGEQALMMTIVNLAQNFVGSNNINILQPLGQFGTRINGGKDAASPRYIFTMLSPLAKLLFPAVDSSLLKFLYDDNQKVEPEWYIPIIPMVLVNGAEGIGTGWACKIPNYDSREIVNNINRMLNHQDPLPMLPSYKNFKGAINVLGQNQYLVSGEVSVLDKNTIEITELPVRTWTQAYKESVLEPMLQGTDKTPPLINDYKEYHTDSTVKFVVRMTEEKLAQAEAAGLHKVFKLQSSLTCNSMVLFDHMGCLKRYESVQDILKEFFELRLHYYKLRKDWLVGSLGAEAAKLSNQARFVLEKIEGKISIENKSKRDLIRMLVQRGYESDPVAAWNKAQEKSLEDEDGDGNDSDSSVDSGSSSGPNFNYILNMPLWCLTKEKVEELLKQRDLKKAELNELQRKNSEDLWREDLAVFIEELDRVEEQEKESVSSGKAVKLVKGKVGKPKVKKMHLEETLPSPFGRRIEPQVTLAMKADASKKLTKKKKVEVDMKLEFDEDSALGSNEGENSLISPSGLPNPGAKPKAPRVKREKKEPGAPRQRKPAAPKGPAKKVKKRNPWSDDDEVDNDRSDNELDENEPVIPRDTSYRRASAVKAKYTFDFSEEEEEEDGDEEQENDASASPVRSSKDTEQHNDDEDDDDDIFPPKTTFTNLYVVYIFTFGDDDRDPVFSSYSSSSAFDKPPAKKAKKPADTAPKQRKAPAKAKKPETSLWDSDSDTGTKKAPAAPKGGGKGRGRKRKQSSSEEDEYSPVKKPGKTASSRKPKKAASDDEDDDDAGMNSFSRLDSGRDRSGRAKKEVKYFAESDNDDMFD</sequence>
<evidence type="ECO:0000256" key="4">
    <source>
        <dbReference type="ARBA" id="ARBA00004642"/>
    </source>
</evidence>
<evidence type="ECO:0000259" key="17">
    <source>
        <dbReference type="PROSITE" id="PS50880"/>
    </source>
</evidence>
<dbReference type="PANTHER" id="PTHR10169">
    <property type="entry name" value="DNA TOPOISOMERASE/GYRASE"/>
    <property type="match status" value="1"/>
</dbReference>
<reference evidence="19" key="2">
    <citation type="submission" date="2025-09" db="UniProtKB">
        <authorList>
            <consortium name="Ensembl"/>
        </authorList>
    </citation>
    <scope>IDENTIFICATION</scope>
</reference>
<dbReference type="FunFam" id="3.30.565.10:FF:000004">
    <property type="entry name" value="DNA topoisomerase 2"/>
    <property type="match status" value="1"/>
</dbReference>
<dbReference type="PROSITE" id="PS52040">
    <property type="entry name" value="TOPO_IIA"/>
    <property type="match status" value="1"/>
</dbReference>
<feature type="region of interest" description="Disordered" evidence="16">
    <location>
        <begin position="1110"/>
        <end position="1135"/>
    </location>
</feature>
<dbReference type="SMART" id="SM00434">
    <property type="entry name" value="TOP4c"/>
    <property type="match status" value="1"/>
</dbReference>
<dbReference type="PANTHER" id="PTHR10169:SF36">
    <property type="entry name" value="DNA TOPOISOMERASE 2-BETA"/>
    <property type="match status" value="1"/>
</dbReference>
<dbReference type="InterPro" id="IPR013758">
    <property type="entry name" value="Topo_IIA_A/C_ab"/>
</dbReference>
<dbReference type="Gene3D" id="3.90.199.10">
    <property type="entry name" value="Topoisomerase II, domain 5"/>
    <property type="match status" value="1"/>
</dbReference>
<feature type="compositionally biased region" description="Acidic residues" evidence="16">
    <location>
        <begin position="1406"/>
        <end position="1415"/>
    </location>
</feature>
<feature type="region of interest" description="Disordered" evidence="16">
    <location>
        <begin position="1"/>
        <end position="44"/>
    </location>
</feature>
<feature type="compositionally biased region" description="Basic residues" evidence="16">
    <location>
        <begin position="1503"/>
        <end position="1512"/>
    </location>
</feature>
<dbReference type="InterPro" id="IPR013757">
    <property type="entry name" value="Topo_IIA_A_a_sf"/>
</dbReference>
<dbReference type="GO" id="GO:0003918">
    <property type="term" value="F:DNA topoisomerase type II (double strand cut, ATP-hydrolyzing) activity"/>
    <property type="evidence" value="ECO:0007669"/>
    <property type="project" value="UniProtKB-UniRule"/>
</dbReference>
<feature type="compositionally biased region" description="Basic and acidic residues" evidence="16">
    <location>
        <begin position="1557"/>
        <end position="1574"/>
    </location>
</feature>
<comment type="cofactor">
    <cofactor evidence="15">
        <name>Ca(2+)</name>
        <dbReference type="ChEBI" id="CHEBI:29108"/>
    </cofactor>
    <cofactor evidence="15">
        <name>Mg(2+)</name>
        <dbReference type="ChEBI" id="CHEBI:18420"/>
    </cofactor>
    <cofactor evidence="15">
        <name>Mn(2+)</name>
        <dbReference type="ChEBI" id="CHEBI:29035"/>
    </cofactor>
</comment>
<dbReference type="InterPro" id="IPR003594">
    <property type="entry name" value="HATPase_dom"/>
</dbReference>
<dbReference type="InterPro" id="IPR031660">
    <property type="entry name" value="TOPRIM_C"/>
</dbReference>
<dbReference type="Gene3D" id="1.10.268.10">
    <property type="entry name" value="Topoisomerase, domain 3"/>
    <property type="match status" value="1"/>
</dbReference>
<dbReference type="Pfam" id="PF01751">
    <property type="entry name" value="Toprim"/>
    <property type="match status" value="1"/>
</dbReference>
<dbReference type="PRINTS" id="PR00418">
    <property type="entry name" value="TPI2FAMILY"/>
</dbReference>
<dbReference type="InterPro" id="IPR001154">
    <property type="entry name" value="TopoII_euk"/>
</dbReference>
<dbReference type="Gene3D" id="3.40.50.670">
    <property type="match status" value="1"/>
</dbReference>
<evidence type="ECO:0000256" key="6">
    <source>
        <dbReference type="ARBA" id="ARBA00022723"/>
    </source>
</evidence>
<dbReference type="Pfam" id="PF08070">
    <property type="entry name" value="DTHCT"/>
    <property type="match status" value="1"/>
</dbReference>
<name>A0A671SU39_9TELE</name>
<evidence type="ECO:0000259" key="18">
    <source>
        <dbReference type="PROSITE" id="PS52040"/>
    </source>
</evidence>
<dbReference type="GO" id="GO:0003677">
    <property type="term" value="F:DNA binding"/>
    <property type="evidence" value="ECO:0007669"/>
    <property type="project" value="UniProtKB-UniRule"/>
</dbReference>
<dbReference type="SMART" id="SM00433">
    <property type="entry name" value="TOP2c"/>
    <property type="match status" value="1"/>
</dbReference>
<dbReference type="PROSITE" id="PS50880">
    <property type="entry name" value="TOPRIM"/>
    <property type="match status" value="1"/>
</dbReference>
<feature type="region of interest" description="Disordered" evidence="16">
    <location>
        <begin position="1248"/>
        <end position="1419"/>
    </location>
</feature>
<dbReference type="SUPFAM" id="SSF56719">
    <property type="entry name" value="Type II DNA topoisomerase"/>
    <property type="match status" value="1"/>
</dbReference>
<evidence type="ECO:0000256" key="2">
    <source>
        <dbReference type="ARBA" id="ARBA00001946"/>
    </source>
</evidence>
<evidence type="ECO:0000256" key="9">
    <source>
        <dbReference type="ARBA" id="ARBA00022842"/>
    </source>
</evidence>
<dbReference type="InterPro" id="IPR012542">
    <property type="entry name" value="DTHCT"/>
</dbReference>
<dbReference type="PRINTS" id="PR01158">
    <property type="entry name" value="TOPISMRASEII"/>
</dbReference>
<dbReference type="SUPFAM" id="SSF54211">
    <property type="entry name" value="Ribosomal protein S5 domain 2-like"/>
    <property type="match status" value="1"/>
</dbReference>
<feature type="compositionally biased region" description="Acidic residues" evidence="16">
    <location>
        <begin position="1374"/>
        <end position="1389"/>
    </location>
</feature>
<dbReference type="Gene3D" id="3.30.565.10">
    <property type="entry name" value="Histidine kinase-like ATPase, C-terminal domain"/>
    <property type="match status" value="1"/>
</dbReference>
<feature type="domain" description="Topo IIA-type catalytic" evidence="18">
    <location>
        <begin position="732"/>
        <end position="1185"/>
    </location>
</feature>
<dbReference type="GO" id="GO:0005654">
    <property type="term" value="C:nucleoplasm"/>
    <property type="evidence" value="ECO:0007669"/>
    <property type="project" value="UniProtKB-SubCell"/>
</dbReference>
<dbReference type="FunFam" id="3.30.230.10:FF:000008">
    <property type="entry name" value="DNA topoisomerase 2"/>
    <property type="match status" value="1"/>
</dbReference>
<dbReference type="InterPro" id="IPR014721">
    <property type="entry name" value="Ribsml_uS5_D2-typ_fold_subgr"/>
</dbReference>
<comment type="similarity">
    <text evidence="5 15">Belongs to the type II topoisomerase family.</text>
</comment>
<dbReference type="InterPro" id="IPR020568">
    <property type="entry name" value="Ribosomal_Su5_D2-typ_SF"/>
</dbReference>
<keyword evidence="9" id="KW-0460">Magnesium</keyword>
<evidence type="ECO:0000256" key="3">
    <source>
        <dbReference type="ARBA" id="ARBA00004604"/>
    </source>
</evidence>
<dbReference type="GO" id="GO:0005524">
    <property type="term" value="F:ATP binding"/>
    <property type="evidence" value="ECO:0007669"/>
    <property type="project" value="UniProtKB-UniRule"/>
</dbReference>
<dbReference type="GO" id="GO:0046872">
    <property type="term" value="F:metal ion binding"/>
    <property type="evidence" value="ECO:0007669"/>
    <property type="project" value="UniProtKB-KW"/>
</dbReference>
<evidence type="ECO:0000256" key="16">
    <source>
        <dbReference type="SAM" id="MobiDB-lite"/>
    </source>
</evidence>
<dbReference type="CDD" id="cd03365">
    <property type="entry name" value="TOPRIM_TopoIIA"/>
    <property type="match status" value="1"/>
</dbReference>
<evidence type="ECO:0000256" key="12">
    <source>
        <dbReference type="ARBA" id="ARBA00023235"/>
    </source>
</evidence>
<gene>
    <name evidence="19" type="primary">LOC107700653</name>
</gene>
<feature type="compositionally biased region" description="Low complexity" evidence="16">
    <location>
        <begin position="1443"/>
        <end position="1453"/>
    </location>
</feature>
<reference evidence="19" key="1">
    <citation type="submission" date="2025-08" db="UniProtKB">
        <authorList>
            <consortium name="Ensembl"/>
        </authorList>
    </citation>
    <scope>IDENTIFICATION</scope>
</reference>
<dbReference type="FunFam" id="1.10.268.10:FF:000002">
    <property type="entry name" value="DNA topoisomerase 2"/>
    <property type="match status" value="1"/>
</dbReference>
<dbReference type="Pfam" id="PF02518">
    <property type="entry name" value="HATPase_c"/>
    <property type="match status" value="1"/>
</dbReference>
<dbReference type="GO" id="GO:0005730">
    <property type="term" value="C:nucleolus"/>
    <property type="evidence" value="ECO:0007669"/>
    <property type="project" value="UniProtKB-SubCell"/>
</dbReference>
<dbReference type="InterPro" id="IPR050634">
    <property type="entry name" value="DNA_Topoisomerase_II"/>
</dbReference>
<keyword evidence="13" id="KW-0539">Nucleus</keyword>
<dbReference type="EC" id="5.6.2.2" evidence="15"/>
<dbReference type="Ensembl" id="ENSSANT00000106929.1">
    <property type="protein sequence ID" value="ENSSANP00000100727.1"/>
    <property type="gene ID" value="ENSSANG00000049068.1"/>
</dbReference>
<dbReference type="FunFam" id="3.30.1490.30:FF:000001">
    <property type="entry name" value="DNA topoisomerase 2"/>
    <property type="match status" value="1"/>
</dbReference>
<dbReference type="InterPro" id="IPR036890">
    <property type="entry name" value="HATPase_C_sf"/>
</dbReference>
<comment type="cofactor">
    <cofactor evidence="2">
        <name>Mg(2+)</name>
        <dbReference type="ChEBI" id="CHEBI:18420"/>
    </cofactor>
</comment>
<dbReference type="Gene3D" id="3.30.230.10">
    <property type="match status" value="1"/>
</dbReference>
<dbReference type="InterPro" id="IPR034157">
    <property type="entry name" value="TOPRIM_TopoII"/>
</dbReference>
<evidence type="ECO:0000313" key="19">
    <source>
        <dbReference type="Ensembl" id="ENSSANP00000100727.1"/>
    </source>
</evidence>
<organism evidence="19 20">
    <name type="scientific">Sinocyclocheilus anshuiensis</name>
    <dbReference type="NCBI Taxonomy" id="1608454"/>
    <lineage>
        <taxon>Eukaryota</taxon>
        <taxon>Metazoa</taxon>
        <taxon>Chordata</taxon>
        <taxon>Craniata</taxon>
        <taxon>Vertebrata</taxon>
        <taxon>Euteleostomi</taxon>
        <taxon>Actinopterygii</taxon>
        <taxon>Neopterygii</taxon>
        <taxon>Teleostei</taxon>
        <taxon>Ostariophysi</taxon>
        <taxon>Cypriniformes</taxon>
        <taxon>Cyprinidae</taxon>
        <taxon>Cyprininae</taxon>
        <taxon>Sinocyclocheilus</taxon>
    </lineage>
</organism>
<dbReference type="CDD" id="cd03481">
    <property type="entry name" value="TopoIIA_Trans_ScTopoIIA"/>
    <property type="match status" value="1"/>
</dbReference>
<dbReference type="Pfam" id="PF00204">
    <property type="entry name" value="DNA_gyraseB"/>
    <property type="match status" value="1"/>
</dbReference>
<keyword evidence="11 14" id="KW-0238">DNA-binding</keyword>
<dbReference type="InterPro" id="IPR001241">
    <property type="entry name" value="Topo_IIA"/>
</dbReference>
<dbReference type="InterPro" id="IPR013759">
    <property type="entry name" value="Topo_IIA_B_C"/>
</dbReference>
<dbReference type="FunFam" id="3.90.199.10:FF:000002">
    <property type="entry name" value="DNA topoisomerase 2"/>
    <property type="match status" value="1"/>
</dbReference>
<keyword evidence="10 14" id="KW-0799">Topoisomerase</keyword>
<feature type="compositionally biased region" description="Low complexity" evidence="16">
    <location>
        <begin position="1125"/>
        <end position="1135"/>
    </location>
</feature>
<comment type="function">
    <text evidence="15">Key decatenating enzyme that alters DNA topology by binding to two double-stranded DNA molecules, generating a double-stranded break in one of the strands, passing the intact strand through the broken strand, and religating the broken strand.</text>
</comment>
<evidence type="ECO:0000256" key="13">
    <source>
        <dbReference type="ARBA" id="ARBA00023242"/>
    </source>
</evidence>
<evidence type="ECO:0000256" key="10">
    <source>
        <dbReference type="ARBA" id="ARBA00023029"/>
    </source>
</evidence>
<dbReference type="CDD" id="cd16930">
    <property type="entry name" value="HATPase_TopII-like"/>
    <property type="match status" value="1"/>
</dbReference>
<comment type="subcellular location">
    <subcellularLocation>
        <location evidence="3">Nucleus</location>
        <location evidence="3">Nucleolus</location>
    </subcellularLocation>
    <subcellularLocation>
        <location evidence="4">Nucleus</location>
        <location evidence="4">Nucleoplasm</location>
    </subcellularLocation>
</comment>
<evidence type="ECO:0000256" key="1">
    <source>
        <dbReference type="ARBA" id="ARBA00000185"/>
    </source>
</evidence>
<evidence type="ECO:0000256" key="8">
    <source>
        <dbReference type="ARBA" id="ARBA00022840"/>
    </source>
</evidence>
<dbReference type="InterPro" id="IPR013506">
    <property type="entry name" value="Topo_IIA_bsu_dom2"/>
</dbReference>
<dbReference type="InterPro" id="IPR013760">
    <property type="entry name" value="Topo_IIA-like_dom_sf"/>
</dbReference>
<feature type="active site" description="O-(5'-phospho-DNA)-tyrosine intermediate" evidence="14">
    <location>
        <position position="822"/>
    </location>
</feature>
<dbReference type="Proteomes" id="UP000472260">
    <property type="component" value="Unassembled WGS sequence"/>
</dbReference>
<dbReference type="GO" id="GO:0000712">
    <property type="term" value="P:resolution of meiotic recombination intermediates"/>
    <property type="evidence" value="ECO:0007669"/>
    <property type="project" value="TreeGrafter"/>
</dbReference>
<proteinExistence type="inferred from homology"/>
<dbReference type="CDD" id="cd00187">
    <property type="entry name" value="TOP4c"/>
    <property type="match status" value="1"/>
</dbReference>
<dbReference type="InterPro" id="IPR018522">
    <property type="entry name" value="TopoIIA_CS"/>
</dbReference>
<dbReference type="Gene3D" id="3.30.1360.40">
    <property type="match status" value="1"/>
</dbReference>
<dbReference type="PROSITE" id="PS00177">
    <property type="entry name" value="TOPOISOMERASE_II"/>
    <property type="match status" value="1"/>
</dbReference>
<dbReference type="Pfam" id="PF16898">
    <property type="entry name" value="TOPRIM_C"/>
    <property type="match status" value="1"/>
</dbReference>
<dbReference type="FunFam" id="3.30.1360.40:FF:000003">
    <property type="entry name" value="DNA topoisomerase 2"/>
    <property type="match status" value="1"/>
</dbReference>
<feature type="compositionally biased region" description="Acidic residues" evidence="16">
    <location>
        <begin position="1115"/>
        <end position="1124"/>
    </location>
</feature>
<comment type="subunit">
    <text evidence="15">Homodimer.</text>
</comment>
<dbReference type="Pfam" id="PF00521">
    <property type="entry name" value="DNA_topoisoIV"/>
    <property type="match status" value="1"/>
</dbReference>
<keyword evidence="12 14" id="KW-0413">Isomerase</keyword>
<dbReference type="GO" id="GO:0006265">
    <property type="term" value="P:DNA topological change"/>
    <property type="evidence" value="ECO:0007669"/>
    <property type="project" value="UniProtKB-UniRule"/>
</dbReference>
<dbReference type="GO" id="GO:0000819">
    <property type="term" value="P:sister chromatid segregation"/>
    <property type="evidence" value="ECO:0007669"/>
    <property type="project" value="TreeGrafter"/>
</dbReference>
<accession>A0A671SU39</accession>
<evidence type="ECO:0000256" key="11">
    <source>
        <dbReference type="ARBA" id="ARBA00023125"/>
    </source>
</evidence>
<keyword evidence="6" id="KW-0479">Metal-binding</keyword>
<evidence type="ECO:0000256" key="14">
    <source>
        <dbReference type="PROSITE-ProRule" id="PRU01384"/>
    </source>
</evidence>
<feature type="domain" description="Toprim" evidence="17">
    <location>
        <begin position="472"/>
        <end position="589"/>
    </location>
</feature>
<feature type="compositionally biased region" description="Basic residues" evidence="16">
    <location>
        <begin position="1312"/>
        <end position="1330"/>
    </location>
</feature>
<keyword evidence="7 15" id="KW-0547">Nucleotide-binding</keyword>
<feature type="compositionally biased region" description="Basic and acidic residues" evidence="16">
    <location>
        <begin position="18"/>
        <end position="44"/>
    </location>
</feature>
<evidence type="ECO:0000313" key="20">
    <source>
        <dbReference type="Proteomes" id="UP000472260"/>
    </source>
</evidence>
<dbReference type="InterPro" id="IPR006171">
    <property type="entry name" value="TOPRIM_dom"/>
</dbReference>
<keyword evidence="20" id="KW-1185">Reference proteome</keyword>
<dbReference type="FunFam" id="3.40.50.670:FF:000001">
    <property type="entry name" value="DNA topoisomerase 2"/>
    <property type="match status" value="2"/>
</dbReference>
<protein>
    <recommendedName>
        <fullName evidence="15">DNA topoisomerase 2</fullName>
        <ecNumber evidence="15">5.6.2.2</ecNumber>
    </recommendedName>
</protein>
<dbReference type="InterPro" id="IPR002205">
    <property type="entry name" value="Topo_IIA_dom_A"/>
</dbReference>
<feature type="compositionally biased region" description="Polar residues" evidence="16">
    <location>
        <begin position="1274"/>
        <end position="1285"/>
    </location>
</feature>
<comment type="catalytic activity">
    <reaction evidence="1 14 15">
        <text>ATP-dependent breakage, passage and rejoining of double-stranded DNA.</text>
        <dbReference type="EC" id="5.6.2.2"/>
    </reaction>
</comment>